<keyword evidence="2" id="KW-1185">Reference proteome</keyword>
<dbReference type="Proteomes" id="UP000054248">
    <property type="component" value="Unassembled WGS sequence"/>
</dbReference>
<name>A0A0C3KXS2_9AGAM</name>
<dbReference type="AlphaFoldDB" id="A0A0C3KXS2"/>
<dbReference type="HOGENOM" id="CLU_1062434_0_0_1"/>
<protein>
    <submittedName>
        <fullName evidence="1">Uncharacterized protein</fullName>
    </submittedName>
</protein>
<dbReference type="EMBL" id="KN823028">
    <property type="protein sequence ID" value="KIO26203.1"/>
    <property type="molecule type" value="Genomic_DNA"/>
</dbReference>
<evidence type="ECO:0000313" key="1">
    <source>
        <dbReference type="EMBL" id="KIO26203.1"/>
    </source>
</evidence>
<sequence length="262" mass="29584">MSPRHSSRAYITENGVEERAAGTNRSDNVDQPIQTMHRFGVWQGKPHDFCNQWARVWTSDDDLRPFEGMLQVYSIPPPYETMKGKGKYYLTLGGRAISLHHMKNMGFGQANSKVRLRVVFPAAFEEGQAHFDSAPSEQMKADYFDQVFRPAAMQRTALFPNTSKLSAKTSCLPAFSGNSWGSHETSTMGQHEQGMLVTVLCRQHGIEYAHGSSAYRGWWMENFRAQSSEEVFHRHCCSCPIPHGISIPGDSPAHYIDSKETY</sequence>
<reference evidence="2" key="2">
    <citation type="submission" date="2015-01" db="EMBL/GenBank/DDBJ databases">
        <title>Evolutionary Origins and Diversification of the Mycorrhizal Mutualists.</title>
        <authorList>
            <consortium name="DOE Joint Genome Institute"/>
            <consortium name="Mycorrhizal Genomics Consortium"/>
            <person name="Kohler A."/>
            <person name="Kuo A."/>
            <person name="Nagy L.G."/>
            <person name="Floudas D."/>
            <person name="Copeland A."/>
            <person name="Barry K.W."/>
            <person name="Cichocki N."/>
            <person name="Veneault-Fourrey C."/>
            <person name="LaButti K."/>
            <person name="Lindquist E.A."/>
            <person name="Lipzen A."/>
            <person name="Lundell T."/>
            <person name="Morin E."/>
            <person name="Murat C."/>
            <person name="Riley R."/>
            <person name="Ohm R."/>
            <person name="Sun H."/>
            <person name="Tunlid A."/>
            <person name="Henrissat B."/>
            <person name="Grigoriev I.V."/>
            <person name="Hibbett D.S."/>
            <person name="Martin F."/>
        </authorList>
    </citation>
    <scope>NUCLEOTIDE SEQUENCE [LARGE SCALE GENOMIC DNA]</scope>
    <source>
        <strain evidence="2">MUT 4182</strain>
    </source>
</reference>
<reference evidence="1 2" key="1">
    <citation type="submission" date="2014-04" db="EMBL/GenBank/DDBJ databases">
        <authorList>
            <consortium name="DOE Joint Genome Institute"/>
            <person name="Kuo A."/>
            <person name="Girlanda M."/>
            <person name="Perotto S."/>
            <person name="Kohler A."/>
            <person name="Nagy L.G."/>
            <person name="Floudas D."/>
            <person name="Copeland A."/>
            <person name="Barry K.W."/>
            <person name="Cichocki N."/>
            <person name="Veneault-Fourrey C."/>
            <person name="LaButti K."/>
            <person name="Lindquist E.A."/>
            <person name="Lipzen A."/>
            <person name="Lundell T."/>
            <person name="Morin E."/>
            <person name="Murat C."/>
            <person name="Sun H."/>
            <person name="Tunlid A."/>
            <person name="Henrissat B."/>
            <person name="Grigoriev I.V."/>
            <person name="Hibbett D.S."/>
            <person name="Martin F."/>
            <person name="Nordberg H.P."/>
            <person name="Cantor M.N."/>
            <person name="Hua S.X."/>
        </authorList>
    </citation>
    <scope>NUCLEOTIDE SEQUENCE [LARGE SCALE GENOMIC DNA]</scope>
    <source>
        <strain evidence="1 2">MUT 4182</strain>
    </source>
</reference>
<evidence type="ECO:0000313" key="2">
    <source>
        <dbReference type="Proteomes" id="UP000054248"/>
    </source>
</evidence>
<gene>
    <name evidence="1" type="ORF">M407DRAFT_7986</name>
</gene>
<accession>A0A0C3KXS2</accession>
<organism evidence="1 2">
    <name type="scientific">Tulasnella calospora MUT 4182</name>
    <dbReference type="NCBI Taxonomy" id="1051891"/>
    <lineage>
        <taxon>Eukaryota</taxon>
        <taxon>Fungi</taxon>
        <taxon>Dikarya</taxon>
        <taxon>Basidiomycota</taxon>
        <taxon>Agaricomycotina</taxon>
        <taxon>Agaricomycetes</taxon>
        <taxon>Cantharellales</taxon>
        <taxon>Tulasnellaceae</taxon>
        <taxon>Tulasnella</taxon>
    </lineage>
</organism>
<proteinExistence type="predicted"/>